<name>A0A3B0W464_9ZZZZ</name>
<evidence type="ECO:0000259" key="2">
    <source>
        <dbReference type="Pfam" id="PF13439"/>
    </source>
</evidence>
<dbReference type="InterPro" id="IPR050194">
    <property type="entry name" value="Glycosyltransferase_grp1"/>
</dbReference>
<dbReference type="GO" id="GO:0016757">
    <property type="term" value="F:glycosyltransferase activity"/>
    <property type="evidence" value="ECO:0007669"/>
    <property type="project" value="InterPro"/>
</dbReference>
<evidence type="ECO:0000313" key="3">
    <source>
        <dbReference type="EMBL" id="VAW38434.1"/>
    </source>
</evidence>
<dbReference type="Pfam" id="PF00534">
    <property type="entry name" value="Glycos_transf_1"/>
    <property type="match status" value="1"/>
</dbReference>
<dbReference type="Gene3D" id="3.40.50.2000">
    <property type="entry name" value="Glycogen Phosphorylase B"/>
    <property type="match status" value="2"/>
</dbReference>
<dbReference type="EMBL" id="UOEY01000060">
    <property type="protein sequence ID" value="VAW38434.1"/>
    <property type="molecule type" value="Genomic_DNA"/>
</dbReference>
<sequence length="384" mass="42204">MNILFHSWAFPPNGGGVGAYIANMSRALASCGHRVVVVTGRAPGLPAEETGPNLKIRRCYDQGEIGSRRVLHLVLDAAREHAVELIEGADYLGDCARLLKVRQRPPVVIKVHSCNILQVLHESQVLKRWQRPMISAALLRNWRQTRRERVSIEAADMLTAPSSRILLELERQGVNLPGKKAVIANPVMPLDSGNQVEAAVPTLLMVSRLDIGKGIQYLPRIVSRLARDFPGLRLEIAGSDAYARGLGSLKKWLVGQLGDLAQYVSFLGHLEQRELIAAYARSWVVILPSRWDNFPTALLEAMSLGKPAVASPHGGMPEMLQGTLCPTALPESTAFVDHIKRFLGDRQLRRAAGDSMRLKAASAYSPQEIVSRYLDFVTSGPVLK</sequence>
<organism evidence="3">
    <name type="scientific">hydrothermal vent metagenome</name>
    <dbReference type="NCBI Taxonomy" id="652676"/>
    <lineage>
        <taxon>unclassified sequences</taxon>
        <taxon>metagenomes</taxon>
        <taxon>ecological metagenomes</taxon>
    </lineage>
</organism>
<gene>
    <name evidence="3" type="ORF">MNBD_DELTA04-235</name>
</gene>
<accession>A0A3B0W464</accession>
<evidence type="ECO:0008006" key="4">
    <source>
        <dbReference type="Google" id="ProtNLM"/>
    </source>
</evidence>
<dbReference type="PANTHER" id="PTHR45947:SF3">
    <property type="entry name" value="SULFOQUINOVOSYL TRANSFERASE SQD2"/>
    <property type="match status" value="1"/>
</dbReference>
<protein>
    <recommendedName>
        <fullName evidence="4">Glycosyltransferase</fullName>
    </recommendedName>
</protein>
<dbReference type="AlphaFoldDB" id="A0A3B0W464"/>
<evidence type="ECO:0000259" key="1">
    <source>
        <dbReference type="Pfam" id="PF00534"/>
    </source>
</evidence>
<dbReference type="PANTHER" id="PTHR45947">
    <property type="entry name" value="SULFOQUINOVOSYL TRANSFERASE SQD2"/>
    <property type="match status" value="1"/>
</dbReference>
<dbReference type="CDD" id="cd03801">
    <property type="entry name" value="GT4_PimA-like"/>
    <property type="match status" value="1"/>
</dbReference>
<proteinExistence type="predicted"/>
<dbReference type="InterPro" id="IPR001296">
    <property type="entry name" value="Glyco_trans_1"/>
</dbReference>
<feature type="domain" description="Glycosyltransferase subfamily 4-like N-terminal" evidence="2">
    <location>
        <begin position="15"/>
        <end position="187"/>
    </location>
</feature>
<feature type="domain" description="Glycosyl transferase family 1" evidence="1">
    <location>
        <begin position="201"/>
        <end position="354"/>
    </location>
</feature>
<dbReference type="Pfam" id="PF13439">
    <property type="entry name" value="Glyco_transf_4"/>
    <property type="match status" value="1"/>
</dbReference>
<reference evidence="3" key="1">
    <citation type="submission" date="2018-06" db="EMBL/GenBank/DDBJ databases">
        <authorList>
            <person name="Zhirakovskaya E."/>
        </authorList>
    </citation>
    <scope>NUCLEOTIDE SEQUENCE</scope>
</reference>
<dbReference type="SUPFAM" id="SSF53756">
    <property type="entry name" value="UDP-Glycosyltransferase/glycogen phosphorylase"/>
    <property type="match status" value="1"/>
</dbReference>
<dbReference type="InterPro" id="IPR028098">
    <property type="entry name" value="Glyco_trans_4-like_N"/>
</dbReference>